<dbReference type="RefSeq" id="WP_208150920.1">
    <property type="nucleotide sequence ID" value="NZ_JAGETV010000035.1"/>
</dbReference>
<gene>
    <name evidence="1" type="ORF">J3998_12045</name>
</gene>
<protein>
    <recommendedName>
        <fullName evidence="3">HEAT repeat domain-containing protein</fullName>
    </recommendedName>
</protein>
<keyword evidence="2" id="KW-1185">Reference proteome</keyword>
<evidence type="ECO:0000313" key="2">
    <source>
        <dbReference type="Proteomes" id="UP000664835"/>
    </source>
</evidence>
<comment type="caution">
    <text evidence="1">The sequence shown here is derived from an EMBL/GenBank/DDBJ whole genome shotgun (WGS) entry which is preliminary data.</text>
</comment>
<accession>A0ABS3Q7I3</accession>
<proteinExistence type="predicted"/>
<organism evidence="1 2">
    <name type="scientific">Thiomicrorhabdus marina</name>
    <dbReference type="NCBI Taxonomy" id="2818442"/>
    <lineage>
        <taxon>Bacteria</taxon>
        <taxon>Pseudomonadati</taxon>
        <taxon>Pseudomonadota</taxon>
        <taxon>Gammaproteobacteria</taxon>
        <taxon>Thiotrichales</taxon>
        <taxon>Piscirickettsiaceae</taxon>
        <taxon>Thiomicrorhabdus</taxon>
    </lineage>
</organism>
<evidence type="ECO:0008006" key="3">
    <source>
        <dbReference type="Google" id="ProtNLM"/>
    </source>
</evidence>
<sequence>MDKTVCLLIAQQDFSSKSTEELKLLSKTADSDLTGRLIAIQTLGKLFGSAVQQSDFGAFSDVGDLELFGILLSDLGEEAQTLKELKDKTDYYLQNGGAK</sequence>
<dbReference type="EMBL" id="JAGETV010000035">
    <property type="protein sequence ID" value="MBO1928305.1"/>
    <property type="molecule type" value="Genomic_DNA"/>
</dbReference>
<name>A0ABS3Q7I3_9GAMM</name>
<dbReference type="Proteomes" id="UP000664835">
    <property type="component" value="Unassembled WGS sequence"/>
</dbReference>
<evidence type="ECO:0000313" key="1">
    <source>
        <dbReference type="EMBL" id="MBO1928305.1"/>
    </source>
</evidence>
<reference evidence="1 2" key="1">
    <citation type="submission" date="2021-03" db="EMBL/GenBank/DDBJ databases">
        <title>Thiomicrorhabdus sp.nov.,novel sulfur-oxidizing bacteria isolated from coastal sediment.</title>
        <authorList>
            <person name="Liu X."/>
        </authorList>
    </citation>
    <scope>NUCLEOTIDE SEQUENCE [LARGE SCALE GENOMIC DNA]</scope>
    <source>
        <strain evidence="1 2">6S2-11</strain>
    </source>
</reference>